<gene>
    <name evidence="2" type="ORF">RGLFYP19_00922</name>
</gene>
<evidence type="ECO:0000259" key="1">
    <source>
        <dbReference type="Pfam" id="PF20277"/>
    </source>
</evidence>
<sequence length="398" mass="45436">MKELNMSSYIQTLQSGLLTHDKQEAAGVFLLSSINDQEYVGDHGYRTDNLSSKKISKLVSRQDPVPDGIRQASAVKEVMEKTIAYFESKVVPDLNPHLKEDTLEKLKKIISEDPSIPERKKQKLIALYDAEEDGRFLAETFLYALNRPNKKTDDGVQYEDAPLLAEANYECPLCHKKLVDTIKGKPVKKYVITQIYPDILDAEMTAAFRAEFLRPAKLDAPENLIALDTECANEYLLDPTVEEYKKLHEVKRIISRNYAAKNAVNGIMLEEDIRVILNALSEITDPSVLVPLTYDALRIDEKFEPKNFILKTETQVQVLTYYRYIESVFSESDADFDLIASEIKVTSQKLERSGMSQADVIYHLAEWIRNKAELGHDRMLACTIVVSFFIQNCEVFYK</sequence>
<reference evidence="2" key="1">
    <citation type="submission" date="2019-11" db="EMBL/GenBank/DDBJ databases">
        <authorList>
            <person name="Feng L."/>
        </authorList>
    </citation>
    <scope>NUCLEOTIDE SEQUENCE</scope>
    <source>
        <strain evidence="2">RgnavusLFYP19</strain>
    </source>
</reference>
<proteinExistence type="predicted"/>
<dbReference type="EMBL" id="CACRUK010000011">
    <property type="protein sequence ID" value="VYT87294.1"/>
    <property type="molecule type" value="Genomic_DNA"/>
</dbReference>
<accession>A0A6N3A5J9</accession>
<dbReference type="InterPro" id="IPR046921">
    <property type="entry name" value="ABC-3C_CTD11"/>
</dbReference>
<protein>
    <recommendedName>
        <fullName evidence="1">ABC-three component systems C-terminal domain-containing protein</fullName>
    </recommendedName>
</protein>
<organism evidence="2">
    <name type="scientific">Mediterraneibacter gnavus</name>
    <name type="common">Ruminococcus gnavus</name>
    <dbReference type="NCBI Taxonomy" id="33038"/>
    <lineage>
        <taxon>Bacteria</taxon>
        <taxon>Bacillati</taxon>
        <taxon>Bacillota</taxon>
        <taxon>Clostridia</taxon>
        <taxon>Lachnospirales</taxon>
        <taxon>Lachnospiraceae</taxon>
        <taxon>Mediterraneibacter</taxon>
    </lineage>
</organism>
<dbReference type="AlphaFoldDB" id="A0A6N3A5J9"/>
<dbReference type="Pfam" id="PF20277">
    <property type="entry name" value="CTD11"/>
    <property type="match status" value="1"/>
</dbReference>
<name>A0A6N3A5J9_MEDGN</name>
<evidence type="ECO:0000313" key="2">
    <source>
        <dbReference type="EMBL" id="VYT87294.1"/>
    </source>
</evidence>
<feature type="domain" description="ABC-three component systems C-terminal" evidence="1">
    <location>
        <begin position="261"/>
        <end position="396"/>
    </location>
</feature>
<dbReference type="RefSeq" id="WP_156728981.1">
    <property type="nucleotide sequence ID" value="NZ_CACRUK010000011.1"/>
</dbReference>